<dbReference type="Pfam" id="PF00005">
    <property type="entry name" value="ABC_tran"/>
    <property type="match status" value="1"/>
</dbReference>
<dbReference type="SMART" id="SM00382">
    <property type="entry name" value="AAA"/>
    <property type="match status" value="1"/>
</dbReference>
<evidence type="ECO:0000256" key="5">
    <source>
        <dbReference type="ARBA" id="ARBA00022970"/>
    </source>
</evidence>
<dbReference type="InterPro" id="IPR052156">
    <property type="entry name" value="BCAA_Transport_ATP-bd_LivF"/>
</dbReference>
<comment type="caution">
    <text evidence="7">The sequence shown here is derived from an EMBL/GenBank/DDBJ whole genome shotgun (WGS) entry which is preliminary data.</text>
</comment>
<dbReference type="InterPro" id="IPR003439">
    <property type="entry name" value="ABC_transporter-like_ATP-bd"/>
</dbReference>
<evidence type="ECO:0000313" key="7">
    <source>
        <dbReference type="EMBL" id="PZX19861.1"/>
    </source>
</evidence>
<dbReference type="PROSITE" id="PS00211">
    <property type="entry name" value="ABC_TRANSPORTER_1"/>
    <property type="match status" value="1"/>
</dbReference>
<dbReference type="GO" id="GO:0016887">
    <property type="term" value="F:ATP hydrolysis activity"/>
    <property type="evidence" value="ECO:0007669"/>
    <property type="project" value="InterPro"/>
</dbReference>
<dbReference type="CDD" id="cd03224">
    <property type="entry name" value="ABC_TM1139_LivF_branched"/>
    <property type="match status" value="1"/>
</dbReference>
<dbReference type="Proteomes" id="UP000248916">
    <property type="component" value="Unassembled WGS sequence"/>
</dbReference>
<evidence type="ECO:0000259" key="6">
    <source>
        <dbReference type="PROSITE" id="PS50893"/>
    </source>
</evidence>
<comment type="similarity">
    <text evidence="1">Belongs to the ABC transporter superfamily.</text>
</comment>
<dbReference type="AlphaFoldDB" id="A0A2W7NHE9"/>
<sequence length="242" mass="25277">MSLFEARDVVAGYSPTDMILKGVTVTAAVGEIVAIIGPNGAGKSTLLKSAAGQVHVAKGDISIDGRKITGLRPRDVAAAGVAYVPQEQNVFTTMTVRENLEIGGYVDAAGSRDRIDAALRRFPVLGEKARDAARTLSGGQRQLLAMAIAMMVAPRVLLLDEPSAGLSPVAARDMFATIREIADGGVAVVLVEQNALDALDLADRAYILAAGQNHTEGTGADLAADPDIRRTFLGGRQTGDQR</sequence>
<organism evidence="7 8">
    <name type="scientific">Palleronia aestuarii</name>
    <dbReference type="NCBI Taxonomy" id="568105"/>
    <lineage>
        <taxon>Bacteria</taxon>
        <taxon>Pseudomonadati</taxon>
        <taxon>Pseudomonadota</taxon>
        <taxon>Alphaproteobacteria</taxon>
        <taxon>Rhodobacterales</taxon>
        <taxon>Roseobacteraceae</taxon>
        <taxon>Palleronia</taxon>
    </lineage>
</organism>
<evidence type="ECO:0000256" key="3">
    <source>
        <dbReference type="ARBA" id="ARBA00022741"/>
    </source>
</evidence>
<dbReference type="SUPFAM" id="SSF52540">
    <property type="entry name" value="P-loop containing nucleoside triphosphate hydrolases"/>
    <property type="match status" value="1"/>
</dbReference>
<dbReference type="Gene3D" id="3.40.50.300">
    <property type="entry name" value="P-loop containing nucleotide triphosphate hydrolases"/>
    <property type="match status" value="1"/>
</dbReference>
<dbReference type="EMBL" id="QKZL01000001">
    <property type="protein sequence ID" value="PZX19861.1"/>
    <property type="molecule type" value="Genomic_DNA"/>
</dbReference>
<dbReference type="GO" id="GO:0015658">
    <property type="term" value="F:branched-chain amino acid transmembrane transporter activity"/>
    <property type="evidence" value="ECO:0007669"/>
    <property type="project" value="TreeGrafter"/>
</dbReference>
<keyword evidence="2" id="KW-0813">Transport</keyword>
<keyword evidence="5" id="KW-0029">Amino-acid transport</keyword>
<dbReference type="RefSeq" id="WP_111535522.1">
    <property type="nucleotide sequence ID" value="NZ_QKZL01000001.1"/>
</dbReference>
<evidence type="ECO:0000256" key="4">
    <source>
        <dbReference type="ARBA" id="ARBA00022840"/>
    </source>
</evidence>
<proteinExistence type="inferred from homology"/>
<dbReference type="InterPro" id="IPR017871">
    <property type="entry name" value="ABC_transporter-like_CS"/>
</dbReference>
<name>A0A2W7NHE9_9RHOB</name>
<protein>
    <submittedName>
        <fullName evidence="7">Branched-chain amino acid transport system ATP-binding protein/neutral amino acid transport system ATP-binding protein</fullName>
    </submittedName>
</protein>
<evidence type="ECO:0000256" key="2">
    <source>
        <dbReference type="ARBA" id="ARBA00022448"/>
    </source>
</evidence>
<evidence type="ECO:0000256" key="1">
    <source>
        <dbReference type="ARBA" id="ARBA00005417"/>
    </source>
</evidence>
<dbReference type="InterPro" id="IPR003593">
    <property type="entry name" value="AAA+_ATPase"/>
</dbReference>
<keyword evidence="3" id="KW-0547">Nucleotide-binding</keyword>
<dbReference type="OrthoDB" id="9806149at2"/>
<dbReference type="GO" id="GO:0005524">
    <property type="term" value="F:ATP binding"/>
    <property type="evidence" value="ECO:0007669"/>
    <property type="project" value="UniProtKB-KW"/>
</dbReference>
<evidence type="ECO:0000313" key="8">
    <source>
        <dbReference type="Proteomes" id="UP000248916"/>
    </source>
</evidence>
<keyword evidence="4 7" id="KW-0067">ATP-binding</keyword>
<dbReference type="PANTHER" id="PTHR43820">
    <property type="entry name" value="HIGH-AFFINITY BRANCHED-CHAIN AMINO ACID TRANSPORT ATP-BINDING PROTEIN LIVF"/>
    <property type="match status" value="1"/>
</dbReference>
<accession>A0A2W7NHE9</accession>
<keyword evidence="8" id="KW-1185">Reference proteome</keyword>
<dbReference type="InterPro" id="IPR027417">
    <property type="entry name" value="P-loop_NTPase"/>
</dbReference>
<dbReference type="PANTHER" id="PTHR43820:SF4">
    <property type="entry name" value="HIGH-AFFINITY BRANCHED-CHAIN AMINO ACID TRANSPORT ATP-BINDING PROTEIN LIVF"/>
    <property type="match status" value="1"/>
</dbReference>
<dbReference type="GO" id="GO:0015807">
    <property type="term" value="P:L-amino acid transport"/>
    <property type="evidence" value="ECO:0007669"/>
    <property type="project" value="TreeGrafter"/>
</dbReference>
<reference evidence="7 8" key="1">
    <citation type="submission" date="2018-06" db="EMBL/GenBank/DDBJ databases">
        <title>Genomic Encyclopedia of Archaeal and Bacterial Type Strains, Phase II (KMG-II): from individual species to whole genera.</title>
        <authorList>
            <person name="Goeker M."/>
        </authorList>
    </citation>
    <scope>NUCLEOTIDE SEQUENCE [LARGE SCALE GENOMIC DNA]</scope>
    <source>
        <strain evidence="7 8">DSM 22009</strain>
    </source>
</reference>
<gene>
    <name evidence="7" type="ORF">LX81_00324</name>
</gene>
<feature type="domain" description="ABC transporter" evidence="6">
    <location>
        <begin position="4"/>
        <end position="235"/>
    </location>
</feature>
<dbReference type="PROSITE" id="PS50893">
    <property type="entry name" value="ABC_TRANSPORTER_2"/>
    <property type="match status" value="1"/>
</dbReference>